<dbReference type="EMBL" id="LAZR01027894">
    <property type="protein sequence ID" value="KKL64274.1"/>
    <property type="molecule type" value="Genomic_DNA"/>
</dbReference>
<proteinExistence type="predicted"/>
<evidence type="ECO:0000313" key="1">
    <source>
        <dbReference type="EMBL" id="KKL64274.1"/>
    </source>
</evidence>
<organism evidence="1">
    <name type="scientific">marine sediment metagenome</name>
    <dbReference type="NCBI Taxonomy" id="412755"/>
    <lineage>
        <taxon>unclassified sequences</taxon>
        <taxon>metagenomes</taxon>
        <taxon>ecological metagenomes</taxon>
    </lineage>
</organism>
<reference evidence="1" key="1">
    <citation type="journal article" date="2015" name="Nature">
        <title>Complex archaea that bridge the gap between prokaryotes and eukaryotes.</title>
        <authorList>
            <person name="Spang A."/>
            <person name="Saw J.H."/>
            <person name="Jorgensen S.L."/>
            <person name="Zaremba-Niedzwiedzka K."/>
            <person name="Martijn J."/>
            <person name="Lind A.E."/>
            <person name="van Eijk R."/>
            <person name="Schleper C."/>
            <person name="Guy L."/>
            <person name="Ettema T.J."/>
        </authorList>
    </citation>
    <scope>NUCLEOTIDE SEQUENCE</scope>
</reference>
<dbReference type="AlphaFoldDB" id="A0A0F9DRC4"/>
<protein>
    <submittedName>
        <fullName evidence="1">Uncharacterized protein</fullName>
    </submittedName>
</protein>
<name>A0A0F9DRC4_9ZZZZ</name>
<comment type="caution">
    <text evidence="1">The sequence shown here is derived from an EMBL/GenBank/DDBJ whole genome shotgun (WGS) entry which is preliminary data.</text>
</comment>
<gene>
    <name evidence="1" type="ORF">LCGC14_2166660</name>
</gene>
<sequence>MATTPTTERQIKKVVTSTAIDYTALITDDSIRITAQSVTVTLHAASAEDGKRISVSRRYAAGTLSSIAPDGGDTINGSAASINLVTNNTSFNLESDGVSDWGIV</sequence>
<accession>A0A0F9DRC4</accession>